<organism evidence="3 4">
    <name type="scientific">Aphanothece sacrum FPU1</name>
    <dbReference type="NCBI Taxonomy" id="1920663"/>
    <lineage>
        <taxon>Bacteria</taxon>
        <taxon>Bacillati</taxon>
        <taxon>Cyanobacteriota</taxon>
        <taxon>Cyanophyceae</taxon>
        <taxon>Oscillatoriophycideae</taxon>
        <taxon>Chroococcales</taxon>
        <taxon>Aphanothecaceae</taxon>
        <taxon>Aphanothece</taxon>
    </lineage>
</organism>
<comment type="caution">
    <text evidence="3">The sequence shown here is derived from an EMBL/GenBank/DDBJ whole genome shotgun (WGS) entry which is preliminary data.</text>
</comment>
<dbReference type="SUPFAM" id="SSF89447">
    <property type="entry name" value="AbrB/MazE/MraZ-like"/>
    <property type="match status" value="1"/>
</dbReference>
<dbReference type="InterPro" id="IPR037914">
    <property type="entry name" value="SpoVT-AbrB_sf"/>
</dbReference>
<dbReference type="PROSITE" id="PS51740">
    <property type="entry name" value="SPOVT_ABRB"/>
    <property type="match status" value="1"/>
</dbReference>
<proteinExistence type="predicted"/>
<keyword evidence="1" id="KW-0238">DNA-binding</keyword>
<protein>
    <submittedName>
        <fullName evidence="3">AbrB family transcriptional regulator</fullName>
    </submittedName>
</protein>
<accession>A0A401ICD5</accession>
<evidence type="ECO:0000259" key="2">
    <source>
        <dbReference type="PROSITE" id="PS51740"/>
    </source>
</evidence>
<keyword evidence="4" id="KW-1185">Reference proteome</keyword>
<dbReference type="AlphaFoldDB" id="A0A401ICD5"/>
<reference evidence="4" key="1">
    <citation type="submission" date="2017-05" db="EMBL/GenBank/DDBJ databases">
        <title>Physiological properties and genetic analysis related to exopolysaccharide production of fresh-water unicellular cyanobacterium Aphanothece sacrum, Suizenji Nori, that has been cultured as a food source in Japan.</title>
        <authorList>
            <person name="Kanesaki Y."/>
            <person name="Yoshikawa S."/>
            <person name="Ohki K."/>
        </authorList>
    </citation>
    <scope>NUCLEOTIDE SEQUENCE [LARGE SCALE GENOMIC DNA]</scope>
    <source>
        <strain evidence="4">FPU1</strain>
    </source>
</reference>
<dbReference type="Proteomes" id="UP000287247">
    <property type="component" value="Unassembled WGS sequence"/>
</dbReference>
<sequence>MTTLKLKIIDNGVGITFPEEYLKHLGVKSGDEVLIRKEADGRIVLSPYNSDLAATMEAYQKVKELYHNTLKALSDQ</sequence>
<feature type="domain" description="SpoVT-AbrB" evidence="2">
    <location>
        <begin position="4"/>
        <end position="50"/>
    </location>
</feature>
<dbReference type="EMBL" id="BDQK01000001">
    <property type="protein sequence ID" value="GBF78927.1"/>
    <property type="molecule type" value="Genomic_DNA"/>
</dbReference>
<dbReference type="InterPro" id="IPR007159">
    <property type="entry name" value="SpoVT-AbrB_dom"/>
</dbReference>
<name>A0A401ICD5_APHSA</name>
<evidence type="ECO:0000256" key="1">
    <source>
        <dbReference type="PROSITE-ProRule" id="PRU01076"/>
    </source>
</evidence>
<dbReference type="Gene3D" id="2.10.260.10">
    <property type="match status" value="1"/>
</dbReference>
<dbReference type="OrthoDB" id="5459182at2"/>
<dbReference type="GO" id="GO:0003677">
    <property type="term" value="F:DNA binding"/>
    <property type="evidence" value="ECO:0007669"/>
    <property type="project" value="UniProtKB-UniRule"/>
</dbReference>
<dbReference type="SMART" id="SM00966">
    <property type="entry name" value="SpoVT_AbrB"/>
    <property type="match status" value="1"/>
</dbReference>
<evidence type="ECO:0000313" key="4">
    <source>
        <dbReference type="Proteomes" id="UP000287247"/>
    </source>
</evidence>
<gene>
    <name evidence="3" type="ORF">AsFPU1_0318</name>
</gene>
<evidence type="ECO:0000313" key="3">
    <source>
        <dbReference type="EMBL" id="GBF78927.1"/>
    </source>
</evidence>
<dbReference type="Pfam" id="PF04014">
    <property type="entry name" value="MazE_antitoxin"/>
    <property type="match status" value="1"/>
</dbReference>
<dbReference type="RefSeq" id="WP_124977697.1">
    <property type="nucleotide sequence ID" value="NZ_BDQK01000001.1"/>
</dbReference>